<feature type="domain" description="Amidohydrolase-related" evidence="1">
    <location>
        <begin position="24"/>
        <end position="289"/>
    </location>
</feature>
<dbReference type="Pfam" id="PF04909">
    <property type="entry name" value="Amidohydro_2"/>
    <property type="match status" value="1"/>
</dbReference>
<reference evidence="3" key="1">
    <citation type="journal article" date="2019" name="Int. J. Syst. Evol. Microbiol.">
        <title>The Global Catalogue of Microorganisms (GCM) 10K type strain sequencing project: providing services to taxonomists for standard genome sequencing and annotation.</title>
        <authorList>
            <consortium name="The Broad Institute Genomics Platform"/>
            <consortium name="The Broad Institute Genome Sequencing Center for Infectious Disease"/>
            <person name="Wu L."/>
            <person name="Ma J."/>
        </authorList>
    </citation>
    <scope>NUCLEOTIDE SEQUENCE [LARGE SCALE GENOMIC DNA]</scope>
    <source>
        <strain evidence="3">JCM 30742</strain>
    </source>
</reference>
<accession>A0ABP7C1X1</accession>
<dbReference type="SUPFAM" id="SSF51556">
    <property type="entry name" value="Metallo-dependent hydrolases"/>
    <property type="match status" value="1"/>
</dbReference>
<dbReference type="Gene3D" id="3.20.20.140">
    <property type="entry name" value="Metal-dependent hydrolases"/>
    <property type="match status" value="1"/>
</dbReference>
<dbReference type="EMBL" id="BAABEO010000009">
    <property type="protein sequence ID" value="GAA3677057.1"/>
    <property type="molecule type" value="Genomic_DNA"/>
</dbReference>
<sequence length="291" mass="32744">MIRARLFARTIGGGNMSIFDEPKIDCHTHIFDPVNFPYGESVAYRPAGQELGTVAQLRQVMETYGVHHALLVQPNSGYGPDNSYILDAIRHGEGRFKGIAIIPNDVSLDDLRKLKDQGIVGAAINPTFDGLDHYRNARALIEKLAELDMFANIQVQDDDLLMFMPWLEEIPVNILIDHCGRPTPGDSLDRPGFRALLNLAGTGRASIKISGYAKFSHQPYPFEDVRHQLQVLIDAFTPHNCIWASDWPFLRAPQRQDYGPLMALTEQLFPSESDRRAVLWDTPRRLLGFGH</sequence>
<gene>
    <name evidence="2" type="ORF">GCM10023081_14200</name>
</gene>
<organism evidence="2 3">
    <name type="scientific">Arthrobacter ginkgonis</name>
    <dbReference type="NCBI Taxonomy" id="1630594"/>
    <lineage>
        <taxon>Bacteria</taxon>
        <taxon>Bacillati</taxon>
        <taxon>Actinomycetota</taxon>
        <taxon>Actinomycetes</taxon>
        <taxon>Micrococcales</taxon>
        <taxon>Micrococcaceae</taxon>
        <taxon>Arthrobacter</taxon>
    </lineage>
</organism>
<comment type="caution">
    <text evidence="2">The sequence shown here is derived from an EMBL/GenBank/DDBJ whole genome shotgun (WGS) entry which is preliminary data.</text>
</comment>
<evidence type="ECO:0000313" key="3">
    <source>
        <dbReference type="Proteomes" id="UP001500752"/>
    </source>
</evidence>
<name>A0ABP7C1X1_9MICC</name>
<dbReference type="PANTHER" id="PTHR35563">
    <property type="entry name" value="BARREL METAL-DEPENDENT HYDROLASE, PUTATIVE (AFU_ORTHOLOGUE AFUA_1G16240)-RELATED"/>
    <property type="match status" value="1"/>
</dbReference>
<dbReference type="InterPro" id="IPR032466">
    <property type="entry name" value="Metal_Hydrolase"/>
</dbReference>
<proteinExistence type="predicted"/>
<dbReference type="InterPro" id="IPR052358">
    <property type="entry name" value="Aro_Compnd_Degr_Hydrolases"/>
</dbReference>
<dbReference type="InterPro" id="IPR006680">
    <property type="entry name" value="Amidohydro-rel"/>
</dbReference>
<dbReference type="PANTHER" id="PTHR35563:SF2">
    <property type="entry name" value="BARREL METAL-DEPENDENT HYDROLASE, PUTATIVE (AFU_ORTHOLOGUE AFUA_1G16240)-RELATED"/>
    <property type="match status" value="1"/>
</dbReference>
<protein>
    <submittedName>
        <fullName evidence="2">Amidohydrolase family protein</fullName>
    </submittedName>
</protein>
<keyword evidence="3" id="KW-1185">Reference proteome</keyword>
<dbReference type="Proteomes" id="UP001500752">
    <property type="component" value="Unassembled WGS sequence"/>
</dbReference>
<evidence type="ECO:0000313" key="2">
    <source>
        <dbReference type="EMBL" id="GAA3677057.1"/>
    </source>
</evidence>
<evidence type="ECO:0000259" key="1">
    <source>
        <dbReference type="Pfam" id="PF04909"/>
    </source>
</evidence>